<accession>A0ACC2GT53</accession>
<protein>
    <submittedName>
        <fullName evidence="1">Uncharacterized protein</fullName>
    </submittedName>
</protein>
<name>A0ACC2GT53_DALPE</name>
<comment type="caution">
    <text evidence="1">The sequence shown here is derived from an EMBL/GenBank/DDBJ whole genome shotgun (WGS) entry which is preliminary data.</text>
</comment>
<evidence type="ECO:0000313" key="2">
    <source>
        <dbReference type="Proteomes" id="UP001157502"/>
    </source>
</evidence>
<proteinExistence type="predicted"/>
<sequence>MLLSSSHLGWLACRVTANHISLITSRSIRRRLDLVSTRPGDPLVSPPSPSLGFVLYSSPRCLSHFFLREILQAALFLAESPLLQARWISLLPMPEPSVV</sequence>
<evidence type="ECO:0000313" key="1">
    <source>
        <dbReference type="EMBL" id="KAJ8006928.1"/>
    </source>
</evidence>
<dbReference type="EMBL" id="CM055736">
    <property type="protein sequence ID" value="KAJ8006928.1"/>
    <property type="molecule type" value="Genomic_DNA"/>
</dbReference>
<organism evidence="1 2">
    <name type="scientific">Dallia pectoralis</name>
    <name type="common">Alaska blackfish</name>
    <dbReference type="NCBI Taxonomy" id="75939"/>
    <lineage>
        <taxon>Eukaryota</taxon>
        <taxon>Metazoa</taxon>
        <taxon>Chordata</taxon>
        <taxon>Craniata</taxon>
        <taxon>Vertebrata</taxon>
        <taxon>Euteleostomi</taxon>
        <taxon>Actinopterygii</taxon>
        <taxon>Neopterygii</taxon>
        <taxon>Teleostei</taxon>
        <taxon>Protacanthopterygii</taxon>
        <taxon>Esociformes</taxon>
        <taxon>Umbridae</taxon>
        <taxon>Dallia</taxon>
    </lineage>
</organism>
<dbReference type="Proteomes" id="UP001157502">
    <property type="component" value="Chromosome 9"/>
</dbReference>
<reference evidence="1" key="1">
    <citation type="submission" date="2021-05" db="EMBL/GenBank/DDBJ databases">
        <authorList>
            <person name="Pan Q."/>
            <person name="Jouanno E."/>
            <person name="Zahm M."/>
            <person name="Klopp C."/>
            <person name="Cabau C."/>
            <person name="Louis A."/>
            <person name="Berthelot C."/>
            <person name="Parey E."/>
            <person name="Roest Crollius H."/>
            <person name="Montfort J."/>
            <person name="Robinson-Rechavi M."/>
            <person name="Bouchez O."/>
            <person name="Lampietro C."/>
            <person name="Lopez Roques C."/>
            <person name="Donnadieu C."/>
            <person name="Postlethwait J."/>
            <person name="Bobe J."/>
            <person name="Dillon D."/>
            <person name="Chandos A."/>
            <person name="von Hippel F."/>
            <person name="Guiguen Y."/>
        </authorList>
    </citation>
    <scope>NUCLEOTIDE SEQUENCE</scope>
    <source>
        <strain evidence="1">YG-Jan2019</strain>
    </source>
</reference>
<gene>
    <name evidence="1" type="ORF">DPEC_G00112300</name>
</gene>
<keyword evidence="2" id="KW-1185">Reference proteome</keyword>